<gene>
    <name evidence="2" type="ORF">SJAV_05030</name>
</gene>
<dbReference type="EMBL" id="AP031322">
    <property type="protein sequence ID" value="BFH72559.1"/>
    <property type="molecule type" value="Genomic_DNA"/>
</dbReference>
<feature type="transmembrane region" description="Helical" evidence="1">
    <location>
        <begin position="6"/>
        <end position="36"/>
    </location>
</feature>
<reference evidence="2" key="1">
    <citation type="submission" date="2024-03" db="EMBL/GenBank/DDBJ databases">
        <title>Complete genome sequence of Sulfurisphaera javensis strain KD-1.</title>
        <authorList>
            <person name="Sakai H."/>
            <person name="Nur N."/>
            <person name="Suwanto A."/>
            <person name="Kurosawa N."/>
        </authorList>
    </citation>
    <scope>NUCLEOTIDE SEQUENCE</scope>
    <source>
        <strain evidence="2">KD-1</strain>
    </source>
</reference>
<protein>
    <submittedName>
        <fullName evidence="2">Uncharacterized protein</fullName>
    </submittedName>
</protein>
<dbReference type="KEGG" id="sjv:SJAV_05030"/>
<name>A0AAT9GP20_9CREN</name>
<proteinExistence type="predicted"/>
<keyword evidence="1" id="KW-0812">Transmembrane</keyword>
<keyword evidence="1" id="KW-0472">Membrane</keyword>
<dbReference type="AlphaFoldDB" id="A0AAT9GP20"/>
<organism evidence="2">
    <name type="scientific">Sulfurisphaera javensis</name>
    <dbReference type="NCBI Taxonomy" id="2049879"/>
    <lineage>
        <taxon>Archaea</taxon>
        <taxon>Thermoproteota</taxon>
        <taxon>Thermoprotei</taxon>
        <taxon>Sulfolobales</taxon>
        <taxon>Sulfolobaceae</taxon>
        <taxon>Sulfurisphaera</taxon>
    </lineage>
</organism>
<evidence type="ECO:0000256" key="1">
    <source>
        <dbReference type="SAM" id="Phobius"/>
    </source>
</evidence>
<sequence length="49" mass="5793">MNRLMFILVIIDIIFTLTLSNLFVFNLTFPAIKIILSINKREKLKQKRA</sequence>
<accession>A0AAT9GP20</accession>
<keyword evidence="1" id="KW-1133">Transmembrane helix</keyword>
<evidence type="ECO:0000313" key="2">
    <source>
        <dbReference type="EMBL" id="BFH72559.1"/>
    </source>
</evidence>